<evidence type="ECO:0008006" key="4">
    <source>
        <dbReference type="Google" id="ProtNLM"/>
    </source>
</evidence>
<reference evidence="3" key="1">
    <citation type="journal article" date="2019" name="Int. J. Syst. Evol. Microbiol.">
        <title>The Global Catalogue of Microorganisms (GCM) 10K type strain sequencing project: providing services to taxonomists for standard genome sequencing and annotation.</title>
        <authorList>
            <consortium name="The Broad Institute Genomics Platform"/>
            <consortium name="The Broad Institute Genome Sequencing Center for Infectious Disease"/>
            <person name="Wu L."/>
            <person name="Ma J."/>
        </authorList>
    </citation>
    <scope>NUCLEOTIDE SEQUENCE [LARGE SCALE GENOMIC DNA]</scope>
    <source>
        <strain evidence="3">JCM 17459</strain>
    </source>
</reference>
<accession>A0ABP8ER88</accession>
<dbReference type="RefSeq" id="WP_345037916.1">
    <property type="nucleotide sequence ID" value="NZ_BAABBA010000003.1"/>
</dbReference>
<dbReference type="Proteomes" id="UP001499841">
    <property type="component" value="Unassembled WGS sequence"/>
</dbReference>
<proteinExistence type="predicted"/>
<evidence type="ECO:0000313" key="3">
    <source>
        <dbReference type="Proteomes" id="UP001499841"/>
    </source>
</evidence>
<keyword evidence="1" id="KW-0812">Transmembrane</keyword>
<name>A0ABP8ER88_9MICO</name>
<feature type="transmembrane region" description="Helical" evidence="1">
    <location>
        <begin position="32"/>
        <end position="51"/>
    </location>
</feature>
<comment type="caution">
    <text evidence="2">The sequence shown here is derived from an EMBL/GenBank/DDBJ whole genome shotgun (WGS) entry which is preliminary data.</text>
</comment>
<keyword evidence="1" id="KW-0472">Membrane</keyword>
<dbReference type="Pfam" id="PF04964">
    <property type="entry name" value="Flp_Fap"/>
    <property type="match status" value="1"/>
</dbReference>
<organism evidence="2 3">
    <name type="scientific">Georgenia daeguensis</name>
    <dbReference type="NCBI Taxonomy" id="908355"/>
    <lineage>
        <taxon>Bacteria</taxon>
        <taxon>Bacillati</taxon>
        <taxon>Actinomycetota</taxon>
        <taxon>Actinomycetes</taxon>
        <taxon>Micrococcales</taxon>
        <taxon>Bogoriellaceae</taxon>
        <taxon>Georgenia</taxon>
    </lineage>
</organism>
<sequence>MNRAAAFFTTLFTVIGDRFEGRKDRGATAVEYGLLVGLIAVAIIVAVALLGTQLDALFDKITGQLAVPSGQSGTTTTTT</sequence>
<evidence type="ECO:0000313" key="2">
    <source>
        <dbReference type="EMBL" id="GAA4286421.1"/>
    </source>
</evidence>
<protein>
    <recommendedName>
        <fullName evidence="4">Flp family type IVb pilin</fullName>
    </recommendedName>
</protein>
<keyword evidence="3" id="KW-1185">Reference proteome</keyword>
<dbReference type="EMBL" id="BAABBA010000003">
    <property type="protein sequence ID" value="GAA4286421.1"/>
    <property type="molecule type" value="Genomic_DNA"/>
</dbReference>
<evidence type="ECO:0000256" key="1">
    <source>
        <dbReference type="SAM" id="Phobius"/>
    </source>
</evidence>
<gene>
    <name evidence="2" type="ORF">GCM10022262_07800</name>
</gene>
<dbReference type="InterPro" id="IPR007047">
    <property type="entry name" value="Flp_Fap"/>
</dbReference>
<keyword evidence="1" id="KW-1133">Transmembrane helix</keyword>